<keyword evidence="6 10" id="KW-0548">Nucleotidyltransferase</keyword>
<dbReference type="PANTHER" id="PTHR34476">
    <property type="entry name" value="DNA-DIRECTED RNA POLYMERASE SUBUNIT OMEGA"/>
    <property type="match status" value="1"/>
</dbReference>
<reference evidence="11" key="1">
    <citation type="journal article" date="2014" name="Int. J. Syst. Evol. Microbiol.">
        <title>Complete genome sequence of Corynebacterium casei LMG S-19264T (=DSM 44701T), isolated from a smear-ripened cheese.</title>
        <authorList>
            <consortium name="US DOE Joint Genome Institute (JGI-PGF)"/>
            <person name="Walter F."/>
            <person name="Albersmeier A."/>
            <person name="Kalinowski J."/>
            <person name="Ruckert C."/>
        </authorList>
    </citation>
    <scope>NUCLEOTIDE SEQUENCE</scope>
    <source>
        <strain evidence="11">CGMCC 1.6333</strain>
    </source>
</reference>
<keyword evidence="4 10" id="KW-0240">DNA-directed RNA polymerase</keyword>
<evidence type="ECO:0000256" key="8">
    <source>
        <dbReference type="ARBA" id="ARBA00029924"/>
    </source>
</evidence>
<dbReference type="InterPro" id="IPR003716">
    <property type="entry name" value="DNA-dir_RNA_pol_omega"/>
</dbReference>
<evidence type="ECO:0000256" key="4">
    <source>
        <dbReference type="ARBA" id="ARBA00022478"/>
    </source>
</evidence>
<evidence type="ECO:0000256" key="5">
    <source>
        <dbReference type="ARBA" id="ARBA00022679"/>
    </source>
</evidence>
<comment type="caution">
    <text evidence="11">The sequence shown here is derived from an EMBL/GenBank/DDBJ whole genome shotgun (WGS) entry which is preliminary data.</text>
</comment>
<dbReference type="AlphaFoldDB" id="A0A917TG09"/>
<comment type="similarity">
    <text evidence="1 10">Belongs to the RNA polymerase subunit omega family.</text>
</comment>
<dbReference type="HAMAP" id="MF_00366">
    <property type="entry name" value="RNApol_bact_RpoZ"/>
    <property type="match status" value="1"/>
</dbReference>
<name>A0A917TG09_9BACI</name>
<comment type="function">
    <text evidence="10">Promotes RNA polymerase assembly. Latches the N- and C-terminal regions of the beta' subunit thereby facilitating its interaction with the beta and alpha subunits.</text>
</comment>
<evidence type="ECO:0000256" key="3">
    <source>
        <dbReference type="ARBA" id="ARBA00013725"/>
    </source>
</evidence>
<dbReference type="SMART" id="SM01409">
    <property type="entry name" value="RNA_pol_Rpb6"/>
    <property type="match status" value="1"/>
</dbReference>
<dbReference type="Pfam" id="PF01192">
    <property type="entry name" value="RNA_pol_Rpb6"/>
    <property type="match status" value="1"/>
</dbReference>
<dbReference type="GO" id="GO:0006351">
    <property type="term" value="P:DNA-templated transcription"/>
    <property type="evidence" value="ECO:0007669"/>
    <property type="project" value="UniProtKB-UniRule"/>
</dbReference>
<dbReference type="SUPFAM" id="SSF63562">
    <property type="entry name" value="RPB6/omega subunit-like"/>
    <property type="match status" value="1"/>
</dbReference>
<evidence type="ECO:0000256" key="10">
    <source>
        <dbReference type="HAMAP-Rule" id="MF_00366"/>
    </source>
</evidence>
<dbReference type="EMBL" id="BMLG01000001">
    <property type="protein sequence ID" value="GGM20997.1"/>
    <property type="molecule type" value="Genomic_DNA"/>
</dbReference>
<keyword evidence="5 10" id="KW-0808">Transferase</keyword>
<reference evidence="11" key="2">
    <citation type="submission" date="2020-09" db="EMBL/GenBank/DDBJ databases">
        <authorList>
            <person name="Sun Q."/>
            <person name="Zhou Y."/>
        </authorList>
    </citation>
    <scope>NUCLEOTIDE SEQUENCE</scope>
    <source>
        <strain evidence="11">CGMCC 1.6333</strain>
    </source>
</reference>
<evidence type="ECO:0000313" key="12">
    <source>
        <dbReference type="Proteomes" id="UP000618460"/>
    </source>
</evidence>
<organism evidence="11 12">
    <name type="scientific">Paraliobacillus quinghaiensis</name>
    <dbReference type="NCBI Taxonomy" id="470815"/>
    <lineage>
        <taxon>Bacteria</taxon>
        <taxon>Bacillati</taxon>
        <taxon>Bacillota</taxon>
        <taxon>Bacilli</taxon>
        <taxon>Bacillales</taxon>
        <taxon>Bacillaceae</taxon>
        <taxon>Paraliobacillus</taxon>
    </lineage>
</organism>
<evidence type="ECO:0000256" key="6">
    <source>
        <dbReference type="ARBA" id="ARBA00022695"/>
    </source>
</evidence>
<accession>A0A917TG09</accession>
<evidence type="ECO:0000256" key="1">
    <source>
        <dbReference type="ARBA" id="ARBA00006711"/>
    </source>
</evidence>
<dbReference type="InterPro" id="IPR036161">
    <property type="entry name" value="RPB6/omega-like_sf"/>
</dbReference>
<sequence>MLLEPSIDKLQTIINSKYTLITLSARRAREIQITKKSQLENPQSVKNVGIALEEIQAGKLTYIASDAKERQ</sequence>
<protein>
    <recommendedName>
        <fullName evidence="3 10">DNA-directed RNA polymerase subunit omega</fullName>
        <shortName evidence="10">RNAP omega subunit</shortName>
        <ecNumber evidence="2 10">2.7.7.6</ecNumber>
    </recommendedName>
    <alternativeName>
        <fullName evidence="10">RNA polymerase omega subunit</fullName>
    </alternativeName>
    <alternativeName>
        <fullName evidence="8 10">Transcriptase subunit omega</fullName>
    </alternativeName>
</protein>
<evidence type="ECO:0000256" key="9">
    <source>
        <dbReference type="ARBA" id="ARBA00048552"/>
    </source>
</evidence>
<gene>
    <name evidence="10 11" type="primary">rpoZ</name>
    <name evidence="11" type="ORF">GCM10011351_03560</name>
</gene>
<dbReference type="GO" id="GO:0003899">
    <property type="term" value="F:DNA-directed RNA polymerase activity"/>
    <property type="evidence" value="ECO:0007669"/>
    <property type="project" value="UniProtKB-UniRule"/>
</dbReference>
<dbReference type="GO" id="GO:0003677">
    <property type="term" value="F:DNA binding"/>
    <property type="evidence" value="ECO:0007669"/>
    <property type="project" value="UniProtKB-UniRule"/>
</dbReference>
<evidence type="ECO:0000256" key="2">
    <source>
        <dbReference type="ARBA" id="ARBA00012418"/>
    </source>
</evidence>
<comment type="subunit">
    <text evidence="10">The RNAP catalytic core consists of 2 alpha, 1 beta, 1 beta' and 1 omega subunit. When a sigma factor is associated with the core the holoenzyme is formed, which can initiate transcription.</text>
</comment>
<keyword evidence="12" id="KW-1185">Reference proteome</keyword>
<dbReference type="InterPro" id="IPR006110">
    <property type="entry name" value="Pol_omega/Rpo6/RPB6"/>
</dbReference>
<dbReference type="Proteomes" id="UP000618460">
    <property type="component" value="Unassembled WGS sequence"/>
</dbReference>
<dbReference type="Gene3D" id="3.90.940.10">
    <property type="match status" value="1"/>
</dbReference>
<dbReference type="PANTHER" id="PTHR34476:SF1">
    <property type="entry name" value="DNA-DIRECTED RNA POLYMERASE SUBUNIT OMEGA"/>
    <property type="match status" value="1"/>
</dbReference>
<proteinExistence type="inferred from homology"/>
<dbReference type="NCBIfam" id="TIGR00690">
    <property type="entry name" value="rpoZ"/>
    <property type="match status" value="1"/>
</dbReference>
<evidence type="ECO:0000313" key="11">
    <source>
        <dbReference type="EMBL" id="GGM20997.1"/>
    </source>
</evidence>
<comment type="catalytic activity">
    <reaction evidence="9 10">
        <text>RNA(n) + a ribonucleoside 5'-triphosphate = RNA(n+1) + diphosphate</text>
        <dbReference type="Rhea" id="RHEA:21248"/>
        <dbReference type="Rhea" id="RHEA-COMP:14527"/>
        <dbReference type="Rhea" id="RHEA-COMP:17342"/>
        <dbReference type="ChEBI" id="CHEBI:33019"/>
        <dbReference type="ChEBI" id="CHEBI:61557"/>
        <dbReference type="ChEBI" id="CHEBI:140395"/>
        <dbReference type="EC" id="2.7.7.6"/>
    </reaction>
</comment>
<dbReference type="GO" id="GO:0000428">
    <property type="term" value="C:DNA-directed RNA polymerase complex"/>
    <property type="evidence" value="ECO:0007669"/>
    <property type="project" value="UniProtKB-KW"/>
</dbReference>
<keyword evidence="7 10" id="KW-0804">Transcription</keyword>
<dbReference type="EC" id="2.7.7.6" evidence="2 10"/>
<evidence type="ECO:0000256" key="7">
    <source>
        <dbReference type="ARBA" id="ARBA00023163"/>
    </source>
</evidence>